<organism evidence="8 9">
    <name type="scientific">Photobacterium gaetbulicola Gung47</name>
    <dbReference type="NCBI Taxonomy" id="658445"/>
    <lineage>
        <taxon>Bacteria</taxon>
        <taxon>Pseudomonadati</taxon>
        <taxon>Pseudomonadota</taxon>
        <taxon>Gammaproteobacteria</taxon>
        <taxon>Vibrionales</taxon>
        <taxon>Vibrionaceae</taxon>
        <taxon>Photobacterium</taxon>
    </lineage>
</organism>
<evidence type="ECO:0000256" key="6">
    <source>
        <dbReference type="ARBA" id="ARBA00022694"/>
    </source>
</evidence>
<protein>
    <recommendedName>
        <fullName evidence="7">tRNA (guanine-N(7)-)-methyltransferase</fullName>
        <ecNumber evidence="7">2.1.1.33</ecNumber>
    </recommendedName>
    <alternativeName>
        <fullName evidence="7">tRNA (guanine(46)-N(7))-methyltransferase</fullName>
    </alternativeName>
    <alternativeName>
        <fullName evidence="7">tRNA(m7G46)-methyltransferase</fullName>
    </alternativeName>
</protein>
<feature type="binding site" evidence="7">
    <location>
        <position position="166"/>
    </location>
    <ligand>
        <name>substrate</name>
    </ligand>
</feature>
<evidence type="ECO:0000256" key="4">
    <source>
        <dbReference type="ARBA" id="ARBA00022679"/>
    </source>
</evidence>
<dbReference type="HOGENOM" id="CLU_050910_0_1_6"/>
<dbReference type="EMBL" id="CP005974">
    <property type="protein sequence ID" value="AJR07487.1"/>
    <property type="molecule type" value="Genomic_DNA"/>
</dbReference>
<sequence length="257" mass="29373">MPFRFFFVWIVSMSEVSKKSGEVTLNEFTEDGKLVRKVRSFVRREGRLTKGQEAAMENNWPAMGIDFAQQMLDWKEVFNNENPVTLEIGFGMGASLVEMAKNAPEKNFIGIEVHSPGVGACLMGAEEAGLTNLRVMCHDGVEVFEHMIPDGSLDCVQLFFPDPWHKARHHKRRIVQPAFAEMLRKKLKIGGIFHMATDWENYAEHMVEVMDAAPGYRNTATEGPYIPRPEDRPLTKFEARGHRLGHGVWDMKYERTE</sequence>
<proteinExistence type="inferred from homology"/>
<feature type="binding site" evidence="7">
    <location>
        <position position="139"/>
    </location>
    <ligand>
        <name>S-adenosyl-L-methionine</name>
        <dbReference type="ChEBI" id="CHEBI:59789"/>
    </ligand>
</feature>
<dbReference type="PANTHER" id="PTHR23417:SF14">
    <property type="entry name" value="PENTACOTRIPEPTIDE-REPEAT REGION OF PRORP DOMAIN-CONTAINING PROTEIN"/>
    <property type="match status" value="1"/>
</dbReference>
<dbReference type="InterPro" id="IPR003358">
    <property type="entry name" value="tRNA_(Gua-N-7)_MeTrfase_Trmb"/>
</dbReference>
<comment type="catalytic activity">
    <reaction evidence="1 7">
        <text>guanosine(46) in tRNA + S-adenosyl-L-methionine = N(7)-methylguanosine(46) in tRNA + S-adenosyl-L-homocysteine</text>
        <dbReference type="Rhea" id="RHEA:42708"/>
        <dbReference type="Rhea" id="RHEA-COMP:10188"/>
        <dbReference type="Rhea" id="RHEA-COMP:10189"/>
        <dbReference type="ChEBI" id="CHEBI:57856"/>
        <dbReference type="ChEBI" id="CHEBI:59789"/>
        <dbReference type="ChEBI" id="CHEBI:74269"/>
        <dbReference type="ChEBI" id="CHEBI:74480"/>
        <dbReference type="EC" id="2.1.1.33"/>
    </reaction>
</comment>
<comment type="function">
    <text evidence="2 7">Catalyzes the formation of N(7)-methylguanine at position 46 (m7G46) in tRNA.</text>
</comment>
<feature type="binding site" evidence="7">
    <location>
        <position position="162"/>
    </location>
    <ligand>
        <name>S-adenosyl-L-methionine</name>
        <dbReference type="ChEBI" id="CHEBI:59789"/>
    </ligand>
</feature>
<keyword evidence="3 7" id="KW-0489">Methyltransferase</keyword>
<evidence type="ECO:0000256" key="5">
    <source>
        <dbReference type="ARBA" id="ARBA00022691"/>
    </source>
</evidence>
<keyword evidence="4 7" id="KW-0808">Transferase</keyword>
<feature type="binding site" evidence="7">
    <location>
        <begin position="235"/>
        <end position="238"/>
    </location>
    <ligand>
        <name>substrate</name>
    </ligand>
</feature>
<gene>
    <name evidence="7" type="primary">trmB</name>
    <name evidence="8" type="ORF">H744_2c0765</name>
</gene>
<name>A0A0C5WMC0_9GAMM</name>
<dbReference type="AlphaFoldDB" id="A0A0C5WMC0"/>
<dbReference type="Gene3D" id="3.40.50.150">
    <property type="entry name" value="Vaccinia Virus protein VP39"/>
    <property type="match status" value="1"/>
</dbReference>
<dbReference type="PATRIC" id="fig|658445.3.peg.2665"/>
<dbReference type="PANTHER" id="PTHR23417">
    <property type="entry name" value="3-DEOXY-D-MANNO-OCTULOSONIC-ACID TRANSFERASE/TRNA GUANINE-N 7 - -METHYLTRANSFERASE"/>
    <property type="match status" value="1"/>
</dbReference>
<accession>A0A0C5WMC0</accession>
<evidence type="ECO:0000256" key="2">
    <source>
        <dbReference type="ARBA" id="ARBA00003015"/>
    </source>
</evidence>
<dbReference type="CDD" id="cd02440">
    <property type="entry name" value="AdoMet_MTases"/>
    <property type="match status" value="1"/>
</dbReference>
<keyword evidence="5 7" id="KW-0949">S-adenosyl-L-methionine</keyword>
<dbReference type="HAMAP" id="MF_01057">
    <property type="entry name" value="tRNA_methyltr_TrmB"/>
    <property type="match status" value="1"/>
</dbReference>
<evidence type="ECO:0000256" key="1">
    <source>
        <dbReference type="ARBA" id="ARBA00000142"/>
    </source>
</evidence>
<comment type="pathway">
    <text evidence="7">tRNA modification; N(7)-methylguanine-tRNA biosynthesis.</text>
</comment>
<dbReference type="GO" id="GO:0043527">
    <property type="term" value="C:tRNA methyltransferase complex"/>
    <property type="evidence" value="ECO:0007669"/>
    <property type="project" value="TreeGrafter"/>
</dbReference>
<dbReference type="NCBIfam" id="TIGR00091">
    <property type="entry name" value="tRNA (guanosine(46)-N7)-methyltransferase TrmB"/>
    <property type="match status" value="1"/>
</dbReference>
<evidence type="ECO:0000256" key="3">
    <source>
        <dbReference type="ARBA" id="ARBA00022603"/>
    </source>
</evidence>
<dbReference type="SUPFAM" id="SSF53335">
    <property type="entry name" value="S-adenosyl-L-methionine-dependent methyltransferases"/>
    <property type="match status" value="1"/>
</dbReference>
<keyword evidence="6 7" id="KW-0819">tRNA processing</keyword>
<feature type="binding site" evidence="7">
    <location>
        <position position="112"/>
    </location>
    <ligand>
        <name>S-adenosyl-L-methionine</name>
        <dbReference type="ChEBI" id="CHEBI:59789"/>
    </ligand>
</feature>
<evidence type="ECO:0000256" key="7">
    <source>
        <dbReference type="HAMAP-Rule" id="MF_01057"/>
    </source>
</evidence>
<dbReference type="InterPro" id="IPR055361">
    <property type="entry name" value="tRNA_methyltr_TrmB_bact"/>
</dbReference>
<comment type="similarity">
    <text evidence="7">Belongs to the class I-like SAM-binding methyltransferase superfamily. TrmB family.</text>
</comment>
<reference evidence="8 9" key="1">
    <citation type="submission" date="2013-05" db="EMBL/GenBank/DDBJ databases">
        <title>Complete genome sequence of the lipase-producing bacterium Photobacterium gaetbulicola Gung47.</title>
        <authorList>
            <person name="Kim Y.-O."/>
        </authorList>
    </citation>
    <scope>NUCLEOTIDE SEQUENCE [LARGE SCALE GENOMIC DNA]</scope>
    <source>
        <strain evidence="8 9">Gung47</strain>
    </source>
</reference>
<dbReference type="Pfam" id="PF02390">
    <property type="entry name" value="Methyltransf_4"/>
    <property type="match status" value="1"/>
</dbReference>
<evidence type="ECO:0000313" key="8">
    <source>
        <dbReference type="EMBL" id="AJR07487.1"/>
    </source>
</evidence>
<dbReference type="UniPathway" id="UPA00989"/>
<dbReference type="EC" id="2.1.1.33" evidence="7"/>
<dbReference type="PROSITE" id="PS51625">
    <property type="entry name" value="SAM_MT_TRMB"/>
    <property type="match status" value="1"/>
</dbReference>
<feature type="binding site" evidence="7">
    <location>
        <position position="198"/>
    </location>
    <ligand>
        <name>substrate</name>
    </ligand>
</feature>
<dbReference type="Proteomes" id="UP000032303">
    <property type="component" value="Chromosome 2"/>
</dbReference>
<comment type="caution">
    <text evidence="7">Lacks conserved residue(s) required for the propagation of feature annotation.</text>
</comment>
<keyword evidence="9" id="KW-1185">Reference proteome</keyword>
<evidence type="ECO:0000313" key="9">
    <source>
        <dbReference type="Proteomes" id="UP000032303"/>
    </source>
</evidence>
<feature type="binding site" evidence="7">
    <location>
        <position position="87"/>
    </location>
    <ligand>
        <name>S-adenosyl-L-methionine</name>
        <dbReference type="ChEBI" id="CHEBI:59789"/>
    </ligand>
</feature>
<dbReference type="InterPro" id="IPR029063">
    <property type="entry name" value="SAM-dependent_MTases_sf"/>
</dbReference>
<dbReference type="GO" id="GO:0008176">
    <property type="term" value="F:tRNA (guanine(46)-N7)-methyltransferase activity"/>
    <property type="evidence" value="ECO:0007669"/>
    <property type="project" value="UniProtKB-UniRule"/>
</dbReference>
<dbReference type="FunFam" id="3.40.50.150:FF:000024">
    <property type="entry name" value="tRNA (guanine-N(7)-)-methyltransferase"/>
    <property type="match status" value="1"/>
</dbReference>
<dbReference type="STRING" id="658445.H744_2c0765"/>
<dbReference type="KEGG" id="pgb:H744_2c0765"/>